<keyword evidence="3" id="KW-1185">Reference proteome</keyword>
<accession>A0A369KF19</accession>
<evidence type="ECO:0000256" key="1">
    <source>
        <dbReference type="SAM" id="SignalP"/>
    </source>
</evidence>
<dbReference type="OrthoDB" id="9813151at2"/>
<dbReference type="EMBL" id="QQBG01000021">
    <property type="protein sequence ID" value="RDB31295.1"/>
    <property type="molecule type" value="Genomic_DNA"/>
</dbReference>
<name>A0A369KF19_9BACT</name>
<keyword evidence="1" id="KW-0732">Signal</keyword>
<gene>
    <name evidence="2" type="ORF">HAT2_00602</name>
</gene>
<comment type="caution">
    <text evidence="2">The sequence shown here is derived from an EMBL/GenBank/DDBJ whole genome shotgun (WGS) entry which is preliminary data.</text>
</comment>
<reference evidence="2 3" key="1">
    <citation type="submission" date="2018-07" db="EMBL/GenBank/DDBJ databases">
        <title>Comparative genomics of the Candidatus Parilichlamydiaceae reveals evidence of convergent evolution and genome reduction in the phylum Chlamydiae.</title>
        <authorList>
            <person name="Taylor-Brown A."/>
            <person name="Polkinghorne A."/>
        </authorList>
    </citation>
    <scope>NUCLEOTIDE SEQUENCE [LARGE SCALE GENOMIC DNA]</scope>
    <source>
        <strain evidence="2 3">Hat2</strain>
    </source>
</reference>
<proteinExistence type="predicted"/>
<sequence length="135" mass="15288">MRVATYLTKGVCFLTFCLHCSLVAWATTEPIQPGEEQVETYTTSDSMLTPTGYCDIVRVLRSSGLTIRFLQANSRLAKKAARVIFKVNHSLRAGAHYRYVTLYSTLMKMLLAQSWSTEWWSRPENVNSKAILTTS</sequence>
<evidence type="ECO:0000313" key="3">
    <source>
        <dbReference type="Proteomes" id="UP000253816"/>
    </source>
</evidence>
<protein>
    <submittedName>
        <fullName evidence="2">Uncharacterized protein</fullName>
    </submittedName>
</protein>
<dbReference type="Proteomes" id="UP000253816">
    <property type="component" value="Unassembled WGS sequence"/>
</dbReference>
<dbReference type="AlphaFoldDB" id="A0A369KF19"/>
<feature type="signal peptide" evidence="1">
    <location>
        <begin position="1"/>
        <end position="26"/>
    </location>
</feature>
<feature type="chain" id="PRO_5016744240" evidence="1">
    <location>
        <begin position="27"/>
        <end position="135"/>
    </location>
</feature>
<organism evidence="2 3">
    <name type="scientific">Candidatus Similichlamydia laticola</name>
    <dbReference type="NCBI Taxonomy" id="2170265"/>
    <lineage>
        <taxon>Bacteria</taxon>
        <taxon>Pseudomonadati</taxon>
        <taxon>Chlamydiota</taxon>
        <taxon>Chlamydiia</taxon>
        <taxon>Parachlamydiales</taxon>
        <taxon>Candidatus Parilichlamydiaceae</taxon>
        <taxon>Candidatus Similichlamydia</taxon>
    </lineage>
</organism>
<dbReference type="RefSeq" id="WP_147267502.1">
    <property type="nucleotide sequence ID" value="NZ_QQBG01000021.1"/>
</dbReference>
<evidence type="ECO:0000313" key="2">
    <source>
        <dbReference type="EMBL" id="RDB31295.1"/>
    </source>
</evidence>